<keyword evidence="10" id="KW-1185">Reference proteome</keyword>
<dbReference type="PANTHER" id="PTHR33751:SF1">
    <property type="entry name" value="CBB3-TYPE CYTOCHROME C OXIDASE SUBUNIT FIXP"/>
    <property type="match status" value="1"/>
</dbReference>
<sequence length="112" mass="12107">MRIAKMRFTFTQLCSFIVALLTVQSAVALTDADIAKGKRQYQQLCAMCHGRNADKQALNSSAIIAGLPATEIVSALHKRKNGEIDGGGNTVKARLTEQDIQNLAAYIETLGK</sequence>
<dbReference type="AlphaFoldDB" id="A0A4R3Y1P5"/>
<feature type="domain" description="Cytochrome c" evidence="6">
    <location>
        <begin position="32"/>
        <end position="111"/>
    </location>
</feature>
<keyword evidence="1 4" id="KW-0349">Heme</keyword>
<dbReference type="InterPro" id="IPR009056">
    <property type="entry name" value="Cyt_c-like_dom"/>
</dbReference>
<evidence type="ECO:0000313" key="9">
    <source>
        <dbReference type="Proteomes" id="UP000294619"/>
    </source>
</evidence>
<keyword evidence="2 4" id="KW-0479">Metal-binding</keyword>
<gene>
    <name evidence="7" type="ORF">EDC16_107106</name>
    <name evidence="8" type="ORF">FHQ21_03355</name>
</gene>
<evidence type="ECO:0000256" key="3">
    <source>
        <dbReference type="ARBA" id="ARBA00023004"/>
    </source>
</evidence>
<dbReference type="PROSITE" id="PS51007">
    <property type="entry name" value="CYTC"/>
    <property type="match status" value="1"/>
</dbReference>
<dbReference type="GO" id="GO:0046872">
    <property type="term" value="F:metal ion binding"/>
    <property type="evidence" value="ECO:0007669"/>
    <property type="project" value="UniProtKB-KW"/>
</dbReference>
<evidence type="ECO:0000256" key="2">
    <source>
        <dbReference type="ARBA" id="ARBA00022723"/>
    </source>
</evidence>
<dbReference type="Proteomes" id="UP000305526">
    <property type="component" value="Unassembled WGS sequence"/>
</dbReference>
<dbReference type="Proteomes" id="UP000294619">
    <property type="component" value="Unassembled WGS sequence"/>
</dbReference>
<evidence type="ECO:0000256" key="5">
    <source>
        <dbReference type="SAM" id="SignalP"/>
    </source>
</evidence>
<evidence type="ECO:0000313" key="10">
    <source>
        <dbReference type="Proteomes" id="UP000305526"/>
    </source>
</evidence>
<comment type="caution">
    <text evidence="7">The sequence shown here is derived from an EMBL/GenBank/DDBJ whole genome shotgun (WGS) entry which is preliminary data.</text>
</comment>
<dbReference type="PANTHER" id="PTHR33751">
    <property type="entry name" value="CBB3-TYPE CYTOCHROME C OXIDASE SUBUNIT FIXP"/>
    <property type="match status" value="1"/>
</dbReference>
<dbReference type="Pfam" id="PF00034">
    <property type="entry name" value="Cytochrom_C"/>
    <property type="match status" value="1"/>
</dbReference>
<dbReference type="Gene3D" id="1.10.760.10">
    <property type="entry name" value="Cytochrome c-like domain"/>
    <property type="match status" value="1"/>
</dbReference>
<dbReference type="SUPFAM" id="SSF46626">
    <property type="entry name" value="Cytochrome c"/>
    <property type="match status" value="1"/>
</dbReference>
<protein>
    <submittedName>
        <fullName evidence="8">C-type cytochrome</fullName>
    </submittedName>
    <submittedName>
        <fullName evidence="7">Cytochrome c553</fullName>
    </submittedName>
</protein>
<dbReference type="InterPro" id="IPR036909">
    <property type="entry name" value="Cyt_c-like_dom_sf"/>
</dbReference>
<dbReference type="GO" id="GO:0009055">
    <property type="term" value="F:electron transfer activity"/>
    <property type="evidence" value="ECO:0007669"/>
    <property type="project" value="InterPro"/>
</dbReference>
<proteinExistence type="predicted"/>
<evidence type="ECO:0000313" key="8">
    <source>
        <dbReference type="EMBL" id="TNG92830.1"/>
    </source>
</evidence>
<dbReference type="InterPro" id="IPR050597">
    <property type="entry name" value="Cytochrome_c_Oxidase_Subunit"/>
</dbReference>
<dbReference type="EMBL" id="SMCP01000007">
    <property type="protein sequence ID" value="TCV86035.1"/>
    <property type="molecule type" value="Genomic_DNA"/>
</dbReference>
<dbReference type="EMBL" id="VDGV01000021">
    <property type="protein sequence ID" value="TNG92830.1"/>
    <property type="molecule type" value="Genomic_DNA"/>
</dbReference>
<accession>A0A4R3Y1P5</accession>
<organism evidence="7 9">
    <name type="scientific">Testudinibacter aquarius</name>
    <dbReference type="NCBI Taxonomy" id="1524974"/>
    <lineage>
        <taxon>Bacteria</taxon>
        <taxon>Pseudomonadati</taxon>
        <taxon>Pseudomonadota</taxon>
        <taxon>Gammaproteobacteria</taxon>
        <taxon>Pasteurellales</taxon>
        <taxon>Pasteurellaceae</taxon>
        <taxon>Testudinibacter</taxon>
    </lineage>
</organism>
<name>A0A4R3Y1P5_9PAST</name>
<keyword evidence="3 4" id="KW-0408">Iron</keyword>
<evidence type="ECO:0000259" key="6">
    <source>
        <dbReference type="PROSITE" id="PS51007"/>
    </source>
</evidence>
<reference evidence="8 10" key="2">
    <citation type="submission" date="2019-05" db="EMBL/GenBank/DDBJ databases">
        <title>Pasteurellaceae isolates from reptiles.</title>
        <authorList>
            <person name="Bojesen A.M."/>
            <person name="Lund E."/>
        </authorList>
    </citation>
    <scope>NUCLEOTIDE SEQUENCE [LARGE SCALE GENOMIC DNA]</scope>
    <source>
        <strain evidence="8 10">ELNT2x</strain>
    </source>
</reference>
<evidence type="ECO:0000313" key="7">
    <source>
        <dbReference type="EMBL" id="TCV86035.1"/>
    </source>
</evidence>
<reference evidence="7 9" key="1">
    <citation type="submission" date="2019-03" db="EMBL/GenBank/DDBJ databases">
        <title>Genomic Encyclopedia of Type Strains, Phase IV (KMG-IV): sequencing the most valuable type-strain genomes for metagenomic binning, comparative biology and taxonomic classification.</title>
        <authorList>
            <person name="Goeker M."/>
        </authorList>
    </citation>
    <scope>NUCLEOTIDE SEQUENCE [LARGE SCALE GENOMIC DNA]</scope>
    <source>
        <strain evidence="7 9">DSM 28140</strain>
    </source>
</reference>
<evidence type="ECO:0000256" key="1">
    <source>
        <dbReference type="ARBA" id="ARBA00022617"/>
    </source>
</evidence>
<feature type="chain" id="PRO_5020848237" evidence="5">
    <location>
        <begin position="29"/>
        <end position="112"/>
    </location>
</feature>
<dbReference type="RefSeq" id="WP_132967467.1">
    <property type="nucleotide sequence ID" value="NZ_LEKL01000003.1"/>
</dbReference>
<feature type="signal peptide" evidence="5">
    <location>
        <begin position="1"/>
        <end position="28"/>
    </location>
</feature>
<dbReference type="GO" id="GO:0020037">
    <property type="term" value="F:heme binding"/>
    <property type="evidence" value="ECO:0007669"/>
    <property type="project" value="InterPro"/>
</dbReference>
<evidence type="ECO:0000256" key="4">
    <source>
        <dbReference type="PROSITE-ProRule" id="PRU00433"/>
    </source>
</evidence>
<keyword evidence="5" id="KW-0732">Signal</keyword>